<dbReference type="GO" id="GO:0050661">
    <property type="term" value="F:NADP binding"/>
    <property type="evidence" value="ECO:0007669"/>
    <property type="project" value="InterPro"/>
</dbReference>
<reference evidence="8 9" key="2">
    <citation type="submission" date="2012-06" db="EMBL/GenBank/DDBJ databases">
        <authorList>
            <person name="Fiebig A."/>
        </authorList>
    </citation>
    <scope>NUCLEOTIDE SEQUENCE [LARGE SCALE GENOMIC DNA]</scope>
    <source>
        <strain evidence="8 9">DFL-43</strain>
    </source>
</reference>
<evidence type="ECO:0000313" key="9">
    <source>
        <dbReference type="Proteomes" id="UP000004291"/>
    </source>
</evidence>
<keyword evidence="2" id="KW-0285">Flavoprotein</keyword>
<keyword evidence="3" id="KW-0288">FMN</keyword>
<dbReference type="Proteomes" id="UP000004291">
    <property type="component" value="Chromosome"/>
</dbReference>
<comment type="caution">
    <text evidence="8">The sequence shown here is derived from an EMBL/GenBank/DDBJ whole genome shotgun (WGS) entry which is preliminary data.</text>
</comment>
<sequence>MSHLFEPLKLGTLELENRIVIAPMCQYSAVDGSAQNWHLIHLGNLALSGAGLLIIEATAVSPEGRISPADLGLYSDENEAALGHVMKVLAKQSNMPVAIQLGHAGRKGSSHAPWDGGSQIRPGEPEGWKAEAPSALPHADGEDVPIALDEAGLARVREDFVRAAERAVRLGFCGIEVHMAHGYLLHQFLSPLSNQRNDAYGGTLENRMRFPLEVFDAIRAAVAPHIPVWIRVSATDWVEGGWDLESTLALCAAVKERGCAAIHVSTGGVSPKQKIPVGPGFQVPFATRIKAETGLPTIAVGLITDPQQADAIVQNGEADAIALARGILYDPHWPWHAAAALGAKVSAPKQYWRSAPREFPALFKDSKIGQR</sequence>
<evidence type="ECO:0000256" key="3">
    <source>
        <dbReference type="ARBA" id="ARBA00022643"/>
    </source>
</evidence>
<feature type="domain" description="NADH:flavin oxidoreductase/NADH oxidase N-terminal" evidence="7">
    <location>
        <begin position="4"/>
        <end position="338"/>
    </location>
</feature>
<evidence type="ECO:0000313" key="8">
    <source>
        <dbReference type="EMBL" id="EDQ34802.1"/>
    </source>
</evidence>
<gene>
    <name evidence="8" type="ORF">HPDFL43_01355</name>
</gene>
<proteinExistence type="predicted"/>
<evidence type="ECO:0000256" key="6">
    <source>
        <dbReference type="SAM" id="MobiDB-lite"/>
    </source>
</evidence>
<protein>
    <submittedName>
        <fullName evidence="8">NADH:flavin oxidoreductase</fullName>
    </submittedName>
</protein>
<dbReference type="RefSeq" id="WP_007196063.1">
    <property type="nucleotide sequence ID" value="NZ_CM002917.1"/>
</dbReference>
<evidence type="ECO:0000256" key="2">
    <source>
        <dbReference type="ARBA" id="ARBA00022630"/>
    </source>
</evidence>
<dbReference type="HOGENOM" id="CLU_012153_2_0_5"/>
<dbReference type="EMBL" id="ABIA03000002">
    <property type="protein sequence ID" value="EDQ34802.1"/>
    <property type="molecule type" value="Genomic_DNA"/>
</dbReference>
<dbReference type="GO" id="GO:0010181">
    <property type="term" value="F:FMN binding"/>
    <property type="evidence" value="ECO:0007669"/>
    <property type="project" value="InterPro"/>
</dbReference>
<keyword evidence="9" id="KW-1185">Reference proteome</keyword>
<dbReference type="Gene3D" id="3.20.20.70">
    <property type="entry name" value="Aldolase class I"/>
    <property type="match status" value="1"/>
</dbReference>
<dbReference type="SUPFAM" id="SSF51395">
    <property type="entry name" value="FMN-linked oxidoreductases"/>
    <property type="match status" value="1"/>
</dbReference>
<dbReference type="OrthoDB" id="9804454at2"/>
<dbReference type="AlphaFoldDB" id="A9CZN2"/>
<dbReference type="eggNOG" id="COG1902">
    <property type="taxonomic scope" value="Bacteria"/>
</dbReference>
<accession>A9CZN2</accession>
<reference evidence="8 9" key="1">
    <citation type="submission" date="2007-10" db="EMBL/GenBank/DDBJ databases">
        <authorList>
            <person name="Wagner-Dobler I."/>
            <person name="Ferriera S."/>
            <person name="Johnson J."/>
            <person name="Kravitz S."/>
            <person name="Beeson K."/>
            <person name="Sutton G."/>
            <person name="Rogers Y.-H."/>
            <person name="Friedman R."/>
            <person name="Frazier M."/>
            <person name="Venter J.C."/>
        </authorList>
    </citation>
    <scope>NUCLEOTIDE SEQUENCE [LARGE SCALE GENOMIC DNA]</scope>
    <source>
        <strain evidence="8 9">DFL-43</strain>
    </source>
</reference>
<organism evidence="8 9">
    <name type="scientific">Hoeflea phototrophica (strain DSM 17068 / NCIMB 14078 / DFL-43)</name>
    <dbReference type="NCBI Taxonomy" id="411684"/>
    <lineage>
        <taxon>Bacteria</taxon>
        <taxon>Pseudomonadati</taxon>
        <taxon>Pseudomonadota</taxon>
        <taxon>Alphaproteobacteria</taxon>
        <taxon>Hyphomicrobiales</taxon>
        <taxon>Rhizobiaceae</taxon>
        <taxon>Hoeflea</taxon>
    </lineage>
</organism>
<comment type="cofactor">
    <cofactor evidence="1">
        <name>FMN</name>
        <dbReference type="ChEBI" id="CHEBI:58210"/>
    </cofactor>
</comment>
<name>A9CZN2_HOEPD</name>
<evidence type="ECO:0000256" key="1">
    <source>
        <dbReference type="ARBA" id="ARBA00001917"/>
    </source>
</evidence>
<dbReference type="Pfam" id="PF00724">
    <property type="entry name" value="Oxidored_FMN"/>
    <property type="match status" value="1"/>
</dbReference>
<keyword evidence="5" id="KW-0560">Oxidoreductase</keyword>
<dbReference type="InterPro" id="IPR001155">
    <property type="entry name" value="OxRdtase_FMN_N"/>
</dbReference>
<dbReference type="GO" id="GO:0003959">
    <property type="term" value="F:NADPH dehydrogenase activity"/>
    <property type="evidence" value="ECO:0007669"/>
    <property type="project" value="InterPro"/>
</dbReference>
<dbReference type="STRING" id="411684.HPDFL43_01355"/>
<dbReference type="InterPro" id="IPR044152">
    <property type="entry name" value="YqjM-like"/>
</dbReference>
<evidence type="ECO:0000256" key="4">
    <source>
        <dbReference type="ARBA" id="ARBA00022857"/>
    </source>
</evidence>
<evidence type="ECO:0000259" key="7">
    <source>
        <dbReference type="Pfam" id="PF00724"/>
    </source>
</evidence>
<keyword evidence="4" id="KW-0521">NADP</keyword>
<dbReference type="InterPro" id="IPR013785">
    <property type="entry name" value="Aldolase_TIM"/>
</dbReference>
<feature type="region of interest" description="Disordered" evidence="6">
    <location>
        <begin position="105"/>
        <end position="141"/>
    </location>
</feature>
<dbReference type="PANTHER" id="PTHR43303">
    <property type="entry name" value="NADPH DEHYDROGENASE C23G7.10C-RELATED"/>
    <property type="match status" value="1"/>
</dbReference>
<evidence type="ECO:0000256" key="5">
    <source>
        <dbReference type="ARBA" id="ARBA00023002"/>
    </source>
</evidence>
<dbReference type="PANTHER" id="PTHR43303:SF4">
    <property type="entry name" value="NADPH DEHYDROGENASE C23G7.10C-RELATED"/>
    <property type="match status" value="1"/>
</dbReference>
<dbReference type="CDD" id="cd02932">
    <property type="entry name" value="OYE_YqiM_FMN"/>
    <property type="match status" value="1"/>
</dbReference>